<accession>S8EY83</accession>
<dbReference type="AlphaFoldDB" id="S8EY83"/>
<dbReference type="Proteomes" id="UP000015241">
    <property type="component" value="Unassembled WGS sequence"/>
</dbReference>
<protein>
    <submittedName>
        <fullName evidence="1">Uncharacterized protein</fullName>
    </submittedName>
</protein>
<proteinExistence type="predicted"/>
<dbReference type="HOGENOM" id="CLU_116351_4_0_1"/>
<sequence>MEIVVITRLEGKTEIGIAFHITGDTTSWRFTVTEDLHWINSAYCGRIPLGTIPATPTALQALEDLLRSNHIYHNDAMFNCQRWAWTAGLLMIEHKYPVIEFPHDFRAFLEAMEASYGNWNNGNDSD</sequence>
<reference evidence="1 2" key="1">
    <citation type="journal article" date="2012" name="Science">
        <title>The Paleozoic origin of enzymatic lignin decomposition reconstructed from 31 fungal genomes.</title>
        <authorList>
            <person name="Floudas D."/>
            <person name="Binder M."/>
            <person name="Riley R."/>
            <person name="Barry K."/>
            <person name="Blanchette R.A."/>
            <person name="Henrissat B."/>
            <person name="Martinez A.T."/>
            <person name="Otillar R."/>
            <person name="Spatafora J.W."/>
            <person name="Yadav J.S."/>
            <person name="Aerts A."/>
            <person name="Benoit I."/>
            <person name="Boyd A."/>
            <person name="Carlson A."/>
            <person name="Copeland A."/>
            <person name="Coutinho P.M."/>
            <person name="de Vries R.P."/>
            <person name="Ferreira P."/>
            <person name="Findley K."/>
            <person name="Foster B."/>
            <person name="Gaskell J."/>
            <person name="Glotzer D."/>
            <person name="Gorecki P."/>
            <person name="Heitman J."/>
            <person name="Hesse C."/>
            <person name="Hori C."/>
            <person name="Igarashi K."/>
            <person name="Jurgens J.A."/>
            <person name="Kallen N."/>
            <person name="Kersten P."/>
            <person name="Kohler A."/>
            <person name="Kuees U."/>
            <person name="Kumar T.K.A."/>
            <person name="Kuo A."/>
            <person name="LaButti K."/>
            <person name="Larrondo L.F."/>
            <person name="Lindquist E."/>
            <person name="Ling A."/>
            <person name="Lombard V."/>
            <person name="Lucas S."/>
            <person name="Lundell T."/>
            <person name="Martin R."/>
            <person name="McLaughlin D.J."/>
            <person name="Morgenstern I."/>
            <person name="Morin E."/>
            <person name="Murat C."/>
            <person name="Nagy L.G."/>
            <person name="Nolan M."/>
            <person name="Ohm R.A."/>
            <person name="Patyshakuliyeva A."/>
            <person name="Rokas A."/>
            <person name="Ruiz-Duenas F.J."/>
            <person name="Sabat G."/>
            <person name="Salamov A."/>
            <person name="Samejima M."/>
            <person name="Schmutz J."/>
            <person name="Slot J.C."/>
            <person name="St John F."/>
            <person name="Stenlid J."/>
            <person name="Sun H."/>
            <person name="Sun S."/>
            <person name="Syed K."/>
            <person name="Tsang A."/>
            <person name="Wiebenga A."/>
            <person name="Young D."/>
            <person name="Pisabarro A."/>
            <person name="Eastwood D.C."/>
            <person name="Martin F."/>
            <person name="Cullen D."/>
            <person name="Grigoriev I.V."/>
            <person name="Hibbett D.S."/>
        </authorList>
    </citation>
    <scope>NUCLEOTIDE SEQUENCE</scope>
    <source>
        <strain evidence="2">FP-58527</strain>
    </source>
</reference>
<dbReference type="OrthoDB" id="37659at2759"/>
<dbReference type="EMBL" id="KE504229">
    <property type="protein sequence ID" value="EPS94560.1"/>
    <property type="molecule type" value="Genomic_DNA"/>
</dbReference>
<gene>
    <name evidence="1" type="ORF">FOMPIDRAFT_1134138</name>
</gene>
<dbReference type="InParanoid" id="S8EY83"/>
<keyword evidence="2" id="KW-1185">Reference proteome</keyword>
<organism evidence="1 2">
    <name type="scientific">Fomitopsis schrenkii</name>
    <name type="common">Brown rot fungus</name>
    <dbReference type="NCBI Taxonomy" id="2126942"/>
    <lineage>
        <taxon>Eukaryota</taxon>
        <taxon>Fungi</taxon>
        <taxon>Dikarya</taxon>
        <taxon>Basidiomycota</taxon>
        <taxon>Agaricomycotina</taxon>
        <taxon>Agaricomycetes</taxon>
        <taxon>Polyporales</taxon>
        <taxon>Fomitopsis</taxon>
    </lineage>
</organism>
<name>S8EY83_FOMSC</name>
<evidence type="ECO:0000313" key="1">
    <source>
        <dbReference type="EMBL" id="EPS94560.1"/>
    </source>
</evidence>
<evidence type="ECO:0000313" key="2">
    <source>
        <dbReference type="Proteomes" id="UP000015241"/>
    </source>
</evidence>